<name>A0ABV7AAA5_9BACI</name>
<dbReference type="SUPFAM" id="SSF142823">
    <property type="entry name" value="ComB-like"/>
    <property type="match status" value="1"/>
</dbReference>
<evidence type="ECO:0000313" key="9">
    <source>
        <dbReference type="Proteomes" id="UP001595387"/>
    </source>
</evidence>
<evidence type="ECO:0000256" key="6">
    <source>
        <dbReference type="ARBA" id="ARBA00022842"/>
    </source>
</evidence>
<keyword evidence="6" id="KW-0460">Magnesium</keyword>
<reference evidence="9" key="1">
    <citation type="journal article" date="2019" name="Int. J. Syst. Evol. Microbiol.">
        <title>The Global Catalogue of Microorganisms (GCM) 10K type strain sequencing project: providing services to taxonomists for standard genome sequencing and annotation.</title>
        <authorList>
            <consortium name="The Broad Institute Genomics Platform"/>
            <consortium name="The Broad Institute Genome Sequencing Center for Infectious Disease"/>
            <person name="Wu L."/>
            <person name="Ma J."/>
        </authorList>
    </citation>
    <scope>NUCLEOTIDE SEQUENCE [LARGE SCALE GENOMIC DNA]</scope>
    <source>
        <strain evidence="9">KCTC 13193</strain>
    </source>
</reference>
<dbReference type="PANTHER" id="PTHR37311:SF1">
    <property type="entry name" value="2-PHOSPHOSULFOLACTATE PHOSPHATASE-RELATED"/>
    <property type="match status" value="1"/>
</dbReference>
<dbReference type="Gene3D" id="3.90.1560.10">
    <property type="entry name" value="ComB-like"/>
    <property type="match status" value="1"/>
</dbReference>
<comment type="catalytic activity">
    <reaction evidence="7">
        <text>(2R)-O-phospho-3-sulfolactate + H2O = (2R)-3-sulfolactate + phosphate</text>
        <dbReference type="Rhea" id="RHEA:23416"/>
        <dbReference type="ChEBI" id="CHEBI:15377"/>
        <dbReference type="ChEBI" id="CHEBI:15597"/>
        <dbReference type="ChEBI" id="CHEBI:43474"/>
        <dbReference type="ChEBI" id="CHEBI:58738"/>
        <dbReference type="EC" id="3.1.3.71"/>
    </reaction>
</comment>
<evidence type="ECO:0000256" key="4">
    <source>
        <dbReference type="ARBA" id="ARBA00021948"/>
    </source>
</evidence>
<evidence type="ECO:0000256" key="7">
    <source>
        <dbReference type="ARBA" id="ARBA00033711"/>
    </source>
</evidence>
<evidence type="ECO:0000256" key="3">
    <source>
        <dbReference type="ARBA" id="ARBA00012953"/>
    </source>
</evidence>
<gene>
    <name evidence="8" type="ORF">ACFODW_15790</name>
</gene>
<dbReference type="Pfam" id="PF04029">
    <property type="entry name" value="2-ph_phosp"/>
    <property type="match status" value="1"/>
</dbReference>
<sequence>MQVSIYQGAFPPSAADAAIVIDVIRAFTVAHYAFLQGAERIYLAETVEQAFHMQKENKDYLLAGEVKGEAIEGFDLENSPYQITRRDLHGKTLIQKTTNGVRAALNSLASGHVFVTGFTNARKTVHYIQENLASDLETVNIIASHPTGDDDLACAEYMKSLFEQDASITSGQVRDRIIRSEAAEKFLDASNITFRCEDISYCINELDTNFVMKINKARKIPMIERVYL</sequence>
<evidence type="ECO:0000256" key="2">
    <source>
        <dbReference type="ARBA" id="ARBA00009997"/>
    </source>
</evidence>
<evidence type="ECO:0000313" key="8">
    <source>
        <dbReference type="EMBL" id="MFC2949784.1"/>
    </source>
</evidence>
<keyword evidence="9" id="KW-1185">Reference proteome</keyword>
<proteinExistence type="inferred from homology"/>
<dbReference type="RefSeq" id="WP_390307756.1">
    <property type="nucleotide sequence ID" value="NZ_JBHRRZ010000039.1"/>
</dbReference>
<protein>
    <recommendedName>
        <fullName evidence="4">Probable 2-phosphosulfolactate phosphatase</fullName>
        <ecNumber evidence="3">3.1.3.71</ecNumber>
    </recommendedName>
</protein>
<keyword evidence="5" id="KW-0378">Hydrolase</keyword>
<evidence type="ECO:0000256" key="1">
    <source>
        <dbReference type="ARBA" id="ARBA00001946"/>
    </source>
</evidence>
<comment type="similarity">
    <text evidence="2">Belongs to the ComB family.</text>
</comment>
<accession>A0ABV7AAA5</accession>
<dbReference type="PANTHER" id="PTHR37311">
    <property type="entry name" value="2-PHOSPHOSULFOLACTATE PHOSPHATASE-RELATED"/>
    <property type="match status" value="1"/>
</dbReference>
<dbReference type="InterPro" id="IPR005238">
    <property type="entry name" value="ComB-like"/>
</dbReference>
<comment type="cofactor">
    <cofactor evidence="1">
        <name>Mg(2+)</name>
        <dbReference type="ChEBI" id="CHEBI:18420"/>
    </cofactor>
</comment>
<organism evidence="8 9">
    <name type="scientific">Virgibacillus sediminis</name>
    <dbReference type="NCBI Taxonomy" id="202260"/>
    <lineage>
        <taxon>Bacteria</taxon>
        <taxon>Bacillati</taxon>
        <taxon>Bacillota</taxon>
        <taxon>Bacilli</taxon>
        <taxon>Bacillales</taxon>
        <taxon>Bacillaceae</taxon>
        <taxon>Virgibacillus</taxon>
    </lineage>
</organism>
<comment type="caution">
    <text evidence="8">The sequence shown here is derived from an EMBL/GenBank/DDBJ whole genome shotgun (WGS) entry which is preliminary data.</text>
</comment>
<dbReference type="EC" id="3.1.3.71" evidence="3"/>
<dbReference type="EMBL" id="JBHRRZ010000039">
    <property type="protein sequence ID" value="MFC2949784.1"/>
    <property type="molecule type" value="Genomic_DNA"/>
</dbReference>
<dbReference type="InterPro" id="IPR036702">
    <property type="entry name" value="ComB-like_sf"/>
</dbReference>
<evidence type="ECO:0000256" key="5">
    <source>
        <dbReference type="ARBA" id="ARBA00022801"/>
    </source>
</evidence>
<dbReference type="Proteomes" id="UP001595387">
    <property type="component" value="Unassembled WGS sequence"/>
</dbReference>